<reference evidence="1 2" key="1">
    <citation type="submission" date="2013-07" db="EMBL/GenBank/DDBJ databases">
        <title>Completed genome of Sphingomonas sanxanigenens NX02.</title>
        <authorList>
            <person name="Ma T."/>
            <person name="Huang H."/>
            <person name="Wu M."/>
            <person name="Li X."/>
            <person name="Li G."/>
        </authorList>
    </citation>
    <scope>NUCLEOTIDE SEQUENCE [LARGE SCALE GENOMIC DNA]</scope>
    <source>
        <strain evidence="1 2">NX02</strain>
    </source>
</reference>
<protein>
    <submittedName>
        <fullName evidence="1">Uncharacterized protein</fullName>
    </submittedName>
</protein>
<gene>
    <name evidence="1" type="ORF">NX02_05455</name>
</gene>
<dbReference type="OrthoDB" id="7363783at2"/>
<dbReference type="HOGENOM" id="CLU_2572097_0_0_5"/>
<evidence type="ECO:0000313" key="2">
    <source>
        <dbReference type="Proteomes" id="UP000018851"/>
    </source>
</evidence>
<organism evidence="1 2">
    <name type="scientific">Sphingomonas sanxanigenens DSM 19645 = NX02</name>
    <dbReference type="NCBI Taxonomy" id="1123269"/>
    <lineage>
        <taxon>Bacteria</taxon>
        <taxon>Pseudomonadati</taxon>
        <taxon>Pseudomonadota</taxon>
        <taxon>Alphaproteobacteria</taxon>
        <taxon>Sphingomonadales</taxon>
        <taxon>Sphingomonadaceae</taxon>
        <taxon>Sphingomonas</taxon>
    </lineage>
</organism>
<dbReference type="Proteomes" id="UP000018851">
    <property type="component" value="Chromosome"/>
</dbReference>
<dbReference type="PATRIC" id="fig|1123269.5.peg.1057"/>
<accession>W0AAY0</accession>
<dbReference type="KEGG" id="ssan:NX02_05455"/>
<proteinExistence type="predicted"/>
<keyword evidence="2" id="KW-1185">Reference proteome</keyword>
<name>W0AAY0_9SPHN</name>
<evidence type="ECO:0000313" key="1">
    <source>
        <dbReference type="EMBL" id="AHE52830.1"/>
    </source>
</evidence>
<dbReference type="STRING" id="1123269.NX02_05455"/>
<dbReference type="EMBL" id="CP006644">
    <property type="protein sequence ID" value="AHE52830.1"/>
    <property type="molecule type" value="Genomic_DNA"/>
</dbReference>
<dbReference type="AlphaFoldDB" id="W0AAY0"/>
<sequence>MIDRLDGPIPAVPLTERETAAIAAKMVVMKDCDARIARLLTRLDQLADEAGLVTWRAVAVKVRAIRDAPAV</sequence>
<dbReference type="RefSeq" id="WP_025291123.1">
    <property type="nucleotide sequence ID" value="NZ_CP006644.1"/>
</dbReference>